<dbReference type="GeneID" id="54353480"/>
<evidence type="ECO:0000313" key="1">
    <source>
        <dbReference type="EMBL" id="KAF1929394.1"/>
    </source>
</evidence>
<keyword evidence="2" id="KW-1185">Reference proteome</keyword>
<proteinExistence type="predicted"/>
<name>A0A6A5RQR2_9PLEO</name>
<dbReference type="AlphaFoldDB" id="A0A6A5RQR2"/>
<dbReference type="RefSeq" id="XP_033449642.1">
    <property type="nucleotide sequence ID" value="XM_033595813.1"/>
</dbReference>
<gene>
    <name evidence="1" type="ORF">M421DRAFT_60747</name>
</gene>
<dbReference type="EMBL" id="ML978966">
    <property type="protein sequence ID" value="KAF1929394.1"/>
    <property type="molecule type" value="Genomic_DNA"/>
</dbReference>
<accession>A0A6A5RQR2</accession>
<sequence>MFLPSFGSCNQTSAVCARSLHFVNSILYFFLLESNTACVIRLLLLIISKPLTYDHRTLKTRLPVRSALFKQRTGGLVVRWVTTSEYPLLYVFADFLLSRISPSAYL</sequence>
<dbReference type="OrthoDB" id="3868412at2759"/>
<dbReference type="Proteomes" id="UP000800082">
    <property type="component" value="Unassembled WGS sequence"/>
</dbReference>
<evidence type="ECO:0000313" key="2">
    <source>
        <dbReference type="Proteomes" id="UP000800082"/>
    </source>
</evidence>
<protein>
    <submittedName>
        <fullName evidence="1">Uncharacterized protein</fullName>
    </submittedName>
</protein>
<reference evidence="1" key="1">
    <citation type="journal article" date="2020" name="Stud. Mycol.">
        <title>101 Dothideomycetes genomes: a test case for predicting lifestyles and emergence of pathogens.</title>
        <authorList>
            <person name="Haridas S."/>
            <person name="Albert R."/>
            <person name="Binder M."/>
            <person name="Bloem J."/>
            <person name="Labutti K."/>
            <person name="Salamov A."/>
            <person name="Andreopoulos B."/>
            <person name="Baker S."/>
            <person name="Barry K."/>
            <person name="Bills G."/>
            <person name="Bluhm B."/>
            <person name="Cannon C."/>
            <person name="Castanera R."/>
            <person name="Culley D."/>
            <person name="Daum C."/>
            <person name="Ezra D."/>
            <person name="Gonzalez J."/>
            <person name="Henrissat B."/>
            <person name="Kuo A."/>
            <person name="Liang C."/>
            <person name="Lipzen A."/>
            <person name="Lutzoni F."/>
            <person name="Magnuson J."/>
            <person name="Mondo S."/>
            <person name="Nolan M."/>
            <person name="Ohm R."/>
            <person name="Pangilinan J."/>
            <person name="Park H.-J."/>
            <person name="Ramirez L."/>
            <person name="Alfaro M."/>
            <person name="Sun H."/>
            <person name="Tritt A."/>
            <person name="Yoshinaga Y."/>
            <person name="Zwiers L.-H."/>
            <person name="Turgeon B."/>
            <person name="Goodwin S."/>
            <person name="Spatafora J."/>
            <person name="Crous P."/>
            <person name="Grigoriev I."/>
        </authorList>
    </citation>
    <scope>NUCLEOTIDE SEQUENCE</scope>
    <source>
        <strain evidence="1">CBS 183.55</strain>
    </source>
</reference>
<organism evidence="1 2">
    <name type="scientific">Didymella exigua CBS 183.55</name>
    <dbReference type="NCBI Taxonomy" id="1150837"/>
    <lineage>
        <taxon>Eukaryota</taxon>
        <taxon>Fungi</taxon>
        <taxon>Dikarya</taxon>
        <taxon>Ascomycota</taxon>
        <taxon>Pezizomycotina</taxon>
        <taxon>Dothideomycetes</taxon>
        <taxon>Pleosporomycetidae</taxon>
        <taxon>Pleosporales</taxon>
        <taxon>Pleosporineae</taxon>
        <taxon>Didymellaceae</taxon>
        <taxon>Didymella</taxon>
    </lineage>
</organism>